<comment type="pathway">
    <text evidence="1">Secondary metabolite biosynthesis.</text>
</comment>
<dbReference type="EMBL" id="PQXI01000297">
    <property type="protein sequence ID" value="TGO20404.1"/>
    <property type="molecule type" value="Genomic_DNA"/>
</dbReference>
<dbReference type="SUPFAM" id="SSF55048">
    <property type="entry name" value="Probable ACP-binding domain of malonyl-CoA ACP transacylase"/>
    <property type="match status" value="1"/>
</dbReference>
<dbReference type="Pfam" id="PF00698">
    <property type="entry name" value="Acyl_transf_1"/>
    <property type="match status" value="1"/>
</dbReference>
<proteinExistence type="predicted"/>
<keyword evidence="4" id="KW-0489">Methyltransferase</keyword>
<evidence type="ECO:0000313" key="11">
    <source>
        <dbReference type="EMBL" id="TGO20404.1"/>
    </source>
</evidence>
<dbReference type="Pfam" id="PF18558">
    <property type="entry name" value="HTH_51"/>
    <property type="match status" value="1"/>
</dbReference>
<evidence type="ECO:0000256" key="4">
    <source>
        <dbReference type="ARBA" id="ARBA00022603"/>
    </source>
</evidence>
<keyword evidence="3" id="KW-0597">Phosphoprotein</keyword>
<feature type="active site" description="Proton acceptor; for dehydratase activity" evidence="7">
    <location>
        <position position="1332"/>
    </location>
</feature>
<keyword evidence="5" id="KW-0808">Transferase</keyword>
<dbReference type="GO" id="GO:0004312">
    <property type="term" value="F:fatty acid synthase activity"/>
    <property type="evidence" value="ECO:0007669"/>
    <property type="project" value="TreeGrafter"/>
</dbReference>
<dbReference type="SUPFAM" id="SSF47336">
    <property type="entry name" value="ACP-like"/>
    <property type="match status" value="2"/>
</dbReference>
<dbReference type="PROSITE" id="PS00606">
    <property type="entry name" value="KS3_1"/>
    <property type="match status" value="1"/>
</dbReference>
<protein>
    <recommendedName>
        <fullName evidence="13">S-adenosyl-L-methionine-dependent N-methyltransferase</fullName>
    </recommendedName>
</protein>
<evidence type="ECO:0000256" key="6">
    <source>
        <dbReference type="ARBA" id="ARBA00023268"/>
    </source>
</evidence>
<dbReference type="InterPro" id="IPR014031">
    <property type="entry name" value="Ketoacyl_synth_C"/>
</dbReference>
<dbReference type="Gene3D" id="3.40.47.10">
    <property type="match status" value="1"/>
</dbReference>
<dbReference type="InterPro" id="IPR016036">
    <property type="entry name" value="Malonyl_transacylase_ACP-bd"/>
</dbReference>
<keyword evidence="2" id="KW-0596">Phosphopantetheine</keyword>
<dbReference type="PANTHER" id="PTHR43775">
    <property type="entry name" value="FATTY ACID SYNTHASE"/>
    <property type="match status" value="1"/>
</dbReference>
<comment type="caution">
    <text evidence="11">The sequence shown here is derived from an EMBL/GenBank/DDBJ whole genome shotgun (WGS) entry which is preliminary data.</text>
</comment>
<reference evidence="11 12" key="1">
    <citation type="submission" date="2017-12" db="EMBL/GenBank/DDBJ databases">
        <title>Comparative genomics of Botrytis spp.</title>
        <authorList>
            <person name="Valero-Jimenez C.A."/>
            <person name="Tapia P."/>
            <person name="Veloso J."/>
            <person name="Silva-Moreno E."/>
            <person name="Staats M."/>
            <person name="Valdes J.H."/>
            <person name="Van Kan J.A.L."/>
        </authorList>
    </citation>
    <scope>NUCLEOTIDE SEQUENCE [LARGE SCALE GENOMIC DNA]</scope>
    <source>
        <strain evidence="11 12">Bp0003</strain>
    </source>
</reference>
<evidence type="ECO:0000256" key="2">
    <source>
        <dbReference type="ARBA" id="ARBA00022450"/>
    </source>
</evidence>
<dbReference type="Pfam" id="PF08242">
    <property type="entry name" value="Methyltransf_12"/>
    <property type="match status" value="1"/>
</dbReference>
<dbReference type="InterPro" id="IPR032088">
    <property type="entry name" value="SAT"/>
</dbReference>
<dbReference type="InterPro" id="IPR014030">
    <property type="entry name" value="Ketoacyl_synth_N"/>
</dbReference>
<dbReference type="Gene3D" id="1.10.1200.10">
    <property type="entry name" value="ACP-like"/>
    <property type="match status" value="2"/>
</dbReference>
<dbReference type="InterPro" id="IPR009081">
    <property type="entry name" value="PP-bd_ACP"/>
</dbReference>
<dbReference type="Gene3D" id="3.10.129.110">
    <property type="entry name" value="Polyketide synthase dehydratase"/>
    <property type="match status" value="1"/>
</dbReference>
<dbReference type="InterPro" id="IPR016039">
    <property type="entry name" value="Thiolase-like"/>
</dbReference>
<accession>A0A4Z1F6L9</accession>
<evidence type="ECO:0000256" key="7">
    <source>
        <dbReference type="PROSITE-ProRule" id="PRU01363"/>
    </source>
</evidence>
<dbReference type="SUPFAM" id="SSF53474">
    <property type="entry name" value="alpha/beta-Hydrolases"/>
    <property type="match status" value="1"/>
</dbReference>
<evidence type="ECO:0000256" key="3">
    <source>
        <dbReference type="ARBA" id="ARBA00022553"/>
    </source>
</evidence>
<dbReference type="Pfam" id="PF16073">
    <property type="entry name" value="SAT"/>
    <property type="match status" value="1"/>
</dbReference>
<dbReference type="Pfam" id="PF00550">
    <property type="entry name" value="PP-binding"/>
    <property type="match status" value="2"/>
</dbReference>
<sequence length="2621" mass="288445">MVMSRVEDYELSAAFFCPQSRAPDEDYLTGLYLFLSQNEHGQILLKETSEIDKVWEIFADAKQDIRKMSQGLELVGILKSWATSGESSQLATVRSGIVALPLLVILQIGQYLRYLEFHGISHTNFIDRLKDTGGAQGYCGGLPSAIAIACAQDEMELVKNTAIVIRVLLGVGAYGEAADDTRGAGSTTLAFRLKYEGQGDDLTRLFPGTHVSAITDPRSVSIVGSAKRLEELFVYAQGQGIQVQKMDIRGKVHNPENKDLAAELCHLCHDTPSLNLPDASKLQVPVRSNISGERLRSGSLTEEIVTTILASRCNWYTLLNGVAEDLSASKQIGHKFVIFGLNDCVPMSPFHKKRLQATKSEVHSLIQKVRSPSSRIVSLSDTTFLQDAIAIVGASCRLPGANNLEELWELIANGTDCHQEVSKDRFDLYGSYRASQSGNFVNERKFYGNFVDDVRRFDNQFFGINPREAANMDPQQRMLLELSFEALDSSGYLSKHSREIGDKATGDNVGCFIGASLVEYLDNTNAHGPTAYTSTGTIRAFLCGRLSHYYGWCGPSEVIDTACSSSLVAINRACKAIQAGECKMALAGGVNIITGISNFLDLGKAGFLSRTGQCKPFDKLADGYCRSDGAGLVVLKTIKQALSDNDEILGLIPAIATNQGGLSTSITVPHSAAQQALYRMVIQRSGLQPEQITYVEAHGTGTQAGDPLEMESIRSIFGSPSRSNTVHVGSIKGNIGHCETAAGVASLIKVLAMLKHGKIPPQANHQQLNSKISNLKSDNLDISRNVLEWNVPFRAALVNSYGAAGSNCALLCCELPKNDLAEKHKSYVKNTSILYPVILSAASQNSLLDQARVLSTFLRQKSNMLDIRDISYTLNEKRQRQKWYVSITSKSTKDLTDQLDSINPLSFGQLQKSSKPIVLCFSGQSDNKVALSETIYKTYPAFRFYIDACDKQVQSLGFRSIIPAIFQTQPIDDVITLQCSIFAMQYACGKCWIDAGLKISAIIGHSLGELTALAVSEVLSLSNSIALIASRGHLIHTKWGPEKGAMSVLHCDANDFELISIRLQASCNGKIEIACYNSPTSLVVAGTLAMIEATEELIRTDPMFQNIKSQRVGTSHGFHSALVDPILGELADIAKSLHWNEPKIPLELCTAEPLSSMESYSVTDHARRPVYFSDAVRRLENSLGSSIWLEAGINTPIIAMAKRASGTPEMMTYHAIRTLNDQNAAEAISASILALWISGVSLIHWSYLPTLALDFKQIWLTPYQFEKAPYWRENIDRTIEMQQTSSNNARDPPLQHSPQLITRSAEIPEQPGVAVFLVNTKSQRFSKIVGGHAVRGRPLCPASMYMECIVMAIQLLIGEIKGESLIFDKLDFHASLGLYPKGEVVIQLVKAVNAERSWKFTITTSILTSTKPKQVLHTSGIIALLPDSLSDTFHRLIAGPIEKLEKNANAEKLMSKRAYGLFQLVVDYDHFFRGIKTVKMDEWEAIATISVPEAQPNREESTSWLICDTVTIDTFIQVVGLLMNSSNAVSKEEVMVMVGVEHTVISQACNMRNRKDWRVYAKFCFTQDGQPMGDVFVSSPGGELVAILCGCRFAKLPISKLEKALDSSNSKAAVNVPRLASTKVSTASSTTGGGLNTPTMFTPATDSNISSLRDLIAEYTGANTSDIPTDTMFAYLGLDSLASVELVGELLAKFELVISSDELLTSNLNDLNERLGGPDLAKILPSQTDFVKHPIPELVESFTHESDDRAIAQQFQKVLQILADISGAKIEDIKENDLLPDLGIDSLSLVDLKQELEESFSVRFEEILLDCTVKDLTTRLNIDRPSGKKPSYTKNVVQNDKVNVPAILEHDVKLDLPNPFRALTLADVHFDDSAKMQGFSNYWSDVAPFQDDLLLAYIVEAFGALGVDLANSPPESSIAQLPHLAQRYDKLVQRLWKILQKHDVVFEDQTGSLKRGNRVIDTRPSSQLVERFRRKFPAYEHETNLISLTGPKLADCLSGTVDPVSIMFGSPSSLKIMENFYAQSPMMSTLTEQLVIFITTLTRGFQAARSLRILEVGAGTGGTTKRLAKALDSSGISVEYTFTDISSSLVAKAKNKFQQYPWIKFATFNLEKEVSSEFRNRFDIIISANCVHATTNRTMSCRRLREVLVPNGFIVLSEVTRIIDWYDICFGLLDGWWLAEGNTAYPLQPAEAWMSTFKAAGFGLTSYSQGSMPEANSQQLLVASCNQWEIPASINASSNIDSSRGVSYRQEAIVYKEVSDISIEADVFFPQTIPSSPMPIAIMIHGGGHMTLSRKAVRPMQTQYLLANGYLPVSIDYRLCPEINLVDGPMTDVYDAYQWSKNVLPQIAAGYGLLVDKGKVVVIGWSTGGHLAMSIAWTAKLAKAVPPTAVLSFYSPVDFESKGQSPKLLDVFWIYTDIFEPNRAWYESSFETTGPKNEYGKYNFCSSTETRMVTPLLKTMIIPCVNSDDTPITNYDSAIGDNTNLGWVRPGDPRSELLLSMFKDGTGLSLLLNGLPRPGAKSLDQPTQAQIIAISPLAQLRKGSYDVPTFIIHGTRDQIAPFADSEKFVVELKKRIITCGFLPLEGVGHIYDLQLKPGTREWEEKVEPGYQFLFDVVRSRI</sequence>
<dbReference type="Gene3D" id="3.30.70.3290">
    <property type="match status" value="1"/>
</dbReference>
<dbReference type="InterPro" id="IPR049900">
    <property type="entry name" value="PKS_mFAS_DH"/>
</dbReference>
<dbReference type="InterPro" id="IPR001227">
    <property type="entry name" value="Ac_transferase_dom_sf"/>
</dbReference>
<feature type="domain" description="Ketosynthase family 3 (KS3)" evidence="9">
    <location>
        <begin position="386"/>
        <end position="814"/>
    </location>
</feature>
<organism evidence="11 12">
    <name type="scientific">Botrytis paeoniae</name>
    <dbReference type="NCBI Taxonomy" id="278948"/>
    <lineage>
        <taxon>Eukaryota</taxon>
        <taxon>Fungi</taxon>
        <taxon>Dikarya</taxon>
        <taxon>Ascomycota</taxon>
        <taxon>Pezizomycotina</taxon>
        <taxon>Leotiomycetes</taxon>
        <taxon>Helotiales</taxon>
        <taxon>Sclerotiniaceae</taxon>
        <taxon>Botrytis</taxon>
    </lineage>
</organism>
<dbReference type="GO" id="GO:0032259">
    <property type="term" value="P:methylation"/>
    <property type="evidence" value="ECO:0007669"/>
    <property type="project" value="UniProtKB-KW"/>
</dbReference>
<gene>
    <name evidence="11" type="ORF">BPAE_0298g00020</name>
</gene>
<dbReference type="PANTHER" id="PTHR43775:SF21">
    <property type="entry name" value="NON-REDUCING POLYKETIDE SYNTHASE AUSA-RELATED"/>
    <property type="match status" value="1"/>
</dbReference>
<dbReference type="SMART" id="SM00825">
    <property type="entry name" value="PKS_KS"/>
    <property type="match status" value="1"/>
</dbReference>
<dbReference type="InterPro" id="IPR016035">
    <property type="entry name" value="Acyl_Trfase/lysoPLipase"/>
</dbReference>
<dbReference type="Pfam" id="PF20434">
    <property type="entry name" value="BD-FAE"/>
    <property type="match status" value="1"/>
</dbReference>
<dbReference type="InterPro" id="IPR049551">
    <property type="entry name" value="PKS_DH_C"/>
</dbReference>
<evidence type="ECO:0000256" key="1">
    <source>
        <dbReference type="ARBA" id="ARBA00005179"/>
    </source>
</evidence>
<dbReference type="Pfam" id="PF22621">
    <property type="entry name" value="CurL-like_PKS_C"/>
    <property type="match status" value="1"/>
</dbReference>
<dbReference type="InterPro" id="IPR014043">
    <property type="entry name" value="Acyl_transferase_dom"/>
</dbReference>
<keyword evidence="6" id="KW-0511">Multifunctional enzyme</keyword>
<dbReference type="CDD" id="cd02440">
    <property type="entry name" value="AdoMet_MTases"/>
    <property type="match status" value="1"/>
</dbReference>
<dbReference type="InterPro" id="IPR050091">
    <property type="entry name" value="PKS_NRPS_Biosynth_Enz"/>
</dbReference>
<dbReference type="GO" id="GO:0004315">
    <property type="term" value="F:3-oxoacyl-[acyl-carrier-protein] synthase activity"/>
    <property type="evidence" value="ECO:0007669"/>
    <property type="project" value="InterPro"/>
</dbReference>
<dbReference type="GO" id="GO:0006633">
    <property type="term" value="P:fatty acid biosynthetic process"/>
    <property type="evidence" value="ECO:0007669"/>
    <property type="project" value="InterPro"/>
</dbReference>
<dbReference type="Proteomes" id="UP000297910">
    <property type="component" value="Unassembled WGS sequence"/>
</dbReference>
<dbReference type="GO" id="GO:0044550">
    <property type="term" value="P:secondary metabolite biosynthetic process"/>
    <property type="evidence" value="ECO:0007669"/>
    <property type="project" value="TreeGrafter"/>
</dbReference>
<name>A0A4Z1F6L9_9HELO</name>
<dbReference type="Pfam" id="PF00109">
    <property type="entry name" value="ketoacyl-synt"/>
    <property type="match status" value="1"/>
</dbReference>
<evidence type="ECO:0000256" key="5">
    <source>
        <dbReference type="ARBA" id="ARBA00022679"/>
    </source>
</evidence>
<dbReference type="Pfam" id="PF02801">
    <property type="entry name" value="Ketoacyl-synt_C"/>
    <property type="match status" value="1"/>
</dbReference>
<dbReference type="InterPro" id="IPR013217">
    <property type="entry name" value="Methyltransf_12"/>
</dbReference>
<dbReference type="Gene3D" id="3.40.366.10">
    <property type="entry name" value="Malonyl-Coenzyme A Acyl Carrier Protein, domain 2"/>
    <property type="match status" value="3"/>
</dbReference>
<evidence type="ECO:0008006" key="13">
    <source>
        <dbReference type="Google" id="ProtNLM"/>
    </source>
</evidence>
<evidence type="ECO:0000259" key="8">
    <source>
        <dbReference type="PROSITE" id="PS50075"/>
    </source>
</evidence>
<feature type="region of interest" description="C-terminal hotdog fold" evidence="7">
    <location>
        <begin position="1449"/>
        <end position="1602"/>
    </location>
</feature>
<feature type="region of interest" description="N-terminal hotdog fold" evidence="7">
    <location>
        <begin position="1298"/>
        <end position="1429"/>
    </location>
</feature>
<dbReference type="CDD" id="cd00833">
    <property type="entry name" value="PKS"/>
    <property type="match status" value="1"/>
</dbReference>
<dbReference type="Gene3D" id="3.40.50.150">
    <property type="entry name" value="Vaccinia Virus protein VP39"/>
    <property type="match status" value="1"/>
</dbReference>
<dbReference type="SMART" id="SM00827">
    <property type="entry name" value="PKS_AT"/>
    <property type="match status" value="1"/>
</dbReference>
<keyword evidence="12" id="KW-1185">Reference proteome</keyword>
<dbReference type="InterPro" id="IPR018201">
    <property type="entry name" value="Ketoacyl_synth_AS"/>
</dbReference>
<dbReference type="InterPro" id="IPR020841">
    <property type="entry name" value="PKS_Beta-ketoAc_synthase_dom"/>
</dbReference>
<dbReference type="InterPro" id="IPR042104">
    <property type="entry name" value="PKS_dehydratase_sf"/>
</dbReference>
<dbReference type="InterPro" id="IPR049492">
    <property type="entry name" value="BD-FAE-like_dom"/>
</dbReference>
<feature type="active site" description="Proton donor; for dehydratase activity" evidence="7">
    <location>
        <position position="1513"/>
    </location>
</feature>
<evidence type="ECO:0000259" key="10">
    <source>
        <dbReference type="PROSITE" id="PS52019"/>
    </source>
</evidence>
<dbReference type="InterPro" id="IPR036736">
    <property type="entry name" value="ACP-like_sf"/>
</dbReference>
<evidence type="ECO:0000259" key="9">
    <source>
        <dbReference type="PROSITE" id="PS52004"/>
    </source>
</evidence>
<dbReference type="SUPFAM" id="SSF52151">
    <property type="entry name" value="FabD/lysophospholipase-like"/>
    <property type="match status" value="1"/>
</dbReference>
<dbReference type="InterPro" id="IPR041068">
    <property type="entry name" value="HTH_51"/>
</dbReference>
<dbReference type="GO" id="GO:0008168">
    <property type="term" value="F:methyltransferase activity"/>
    <property type="evidence" value="ECO:0007669"/>
    <property type="project" value="UniProtKB-KW"/>
</dbReference>
<dbReference type="SUPFAM" id="SSF53901">
    <property type="entry name" value="Thiolase-like"/>
    <property type="match status" value="1"/>
</dbReference>
<dbReference type="InterPro" id="IPR029058">
    <property type="entry name" value="AB_hydrolase_fold"/>
</dbReference>
<dbReference type="Pfam" id="PF14765">
    <property type="entry name" value="PS-DH"/>
    <property type="match status" value="1"/>
</dbReference>
<feature type="domain" description="PKS/mFAS DH" evidence="10">
    <location>
        <begin position="1298"/>
        <end position="1602"/>
    </location>
</feature>
<dbReference type="PROSITE" id="PS52019">
    <property type="entry name" value="PKS_MFAS_DH"/>
    <property type="match status" value="1"/>
</dbReference>
<feature type="domain" description="Carrier" evidence="8">
    <location>
        <begin position="1749"/>
        <end position="1829"/>
    </location>
</feature>
<evidence type="ECO:0000313" key="12">
    <source>
        <dbReference type="Proteomes" id="UP000297910"/>
    </source>
</evidence>
<dbReference type="PROSITE" id="PS52004">
    <property type="entry name" value="KS3_2"/>
    <property type="match status" value="1"/>
</dbReference>
<dbReference type="SUPFAM" id="SSF53335">
    <property type="entry name" value="S-adenosyl-L-methionine-dependent methyltransferases"/>
    <property type="match status" value="1"/>
</dbReference>
<dbReference type="InterPro" id="IPR029063">
    <property type="entry name" value="SAM-dependent_MTases_sf"/>
</dbReference>
<dbReference type="Gene3D" id="3.40.50.1820">
    <property type="entry name" value="alpha/beta hydrolase"/>
    <property type="match status" value="1"/>
</dbReference>
<feature type="domain" description="Carrier" evidence="8">
    <location>
        <begin position="1643"/>
        <end position="1722"/>
    </location>
</feature>
<dbReference type="PROSITE" id="PS50075">
    <property type="entry name" value="CARRIER"/>
    <property type="match status" value="2"/>
</dbReference>